<feature type="short sequence motif" description="TFG box" evidence="1">
    <location>
        <begin position="1"/>
        <end position="17"/>
    </location>
</feature>
<gene>
    <name evidence="4" type="ORF">M9458_048789</name>
</gene>
<feature type="domain" description="TFG box profile" evidence="3">
    <location>
        <begin position="1"/>
        <end position="17"/>
    </location>
</feature>
<keyword evidence="5" id="KW-1185">Reference proteome</keyword>
<accession>A0ABD0MZV2</accession>
<evidence type="ECO:0000313" key="5">
    <source>
        <dbReference type="Proteomes" id="UP001529510"/>
    </source>
</evidence>
<evidence type="ECO:0000256" key="1">
    <source>
        <dbReference type="PROSITE-ProRule" id="PRU00869"/>
    </source>
</evidence>
<proteinExistence type="predicted"/>
<organism evidence="4 5">
    <name type="scientific">Cirrhinus mrigala</name>
    <name type="common">Mrigala</name>
    <dbReference type="NCBI Taxonomy" id="683832"/>
    <lineage>
        <taxon>Eukaryota</taxon>
        <taxon>Metazoa</taxon>
        <taxon>Chordata</taxon>
        <taxon>Craniata</taxon>
        <taxon>Vertebrata</taxon>
        <taxon>Euteleostomi</taxon>
        <taxon>Actinopterygii</taxon>
        <taxon>Neopterygii</taxon>
        <taxon>Teleostei</taxon>
        <taxon>Ostariophysi</taxon>
        <taxon>Cypriniformes</taxon>
        <taxon>Cyprinidae</taxon>
        <taxon>Labeoninae</taxon>
        <taxon>Labeonini</taxon>
        <taxon>Cirrhinus</taxon>
    </lineage>
</organism>
<reference evidence="4 5" key="1">
    <citation type="submission" date="2024-05" db="EMBL/GenBank/DDBJ databases">
        <title>Genome sequencing and assembly of Indian major carp, Cirrhinus mrigala (Hamilton, 1822).</title>
        <authorList>
            <person name="Mohindra V."/>
            <person name="Chowdhury L.M."/>
            <person name="Lal K."/>
            <person name="Jena J.K."/>
        </authorList>
    </citation>
    <scope>NUCLEOTIDE SEQUENCE [LARGE SCALE GENOMIC DNA]</scope>
    <source>
        <strain evidence="4">CM1030</strain>
        <tissue evidence="4">Blood</tissue>
    </source>
</reference>
<evidence type="ECO:0000259" key="3">
    <source>
        <dbReference type="PROSITE" id="PS51536"/>
    </source>
</evidence>
<evidence type="ECO:0000313" key="4">
    <source>
        <dbReference type="EMBL" id="KAL0154526.1"/>
    </source>
</evidence>
<feature type="non-terminal residue" evidence="4">
    <location>
        <position position="63"/>
    </location>
</feature>
<dbReference type="AlphaFoldDB" id="A0ABD0MZV2"/>
<dbReference type="PROSITE" id="PS51536">
    <property type="entry name" value="TFG"/>
    <property type="match status" value="1"/>
</dbReference>
<dbReference type="InterPro" id="IPR025768">
    <property type="entry name" value="TFG_box"/>
</dbReference>
<evidence type="ECO:0000256" key="2">
    <source>
        <dbReference type="SAM" id="MobiDB-lite"/>
    </source>
</evidence>
<sequence length="63" mass="6931">TWAEERRMNAETFGLPLRRGRGEGAGAAELDEGRLDLTLVEVASEEHTEEVKEEESSLISNTG</sequence>
<name>A0ABD0MZV2_CIRMR</name>
<feature type="non-terminal residue" evidence="4">
    <location>
        <position position="1"/>
    </location>
</feature>
<comment type="caution">
    <text evidence="4">The sequence shown here is derived from an EMBL/GenBank/DDBJ whole genome shotgun (WGS) entry which is preliminary data.</text>
</comment>
<feature type="region of interest" description="Disordered" evidence="2">
    <location>
        <begin position="44"/>
        <end position="63"/>
    </location>
</feature>
<dbReference type="EMBL" id="JAMKFB020000025">
    <property type="protein sequence ID" value="KAL0154526.1"/>
    <property type="molecule type" value="Genomic_DNA"/>
</dbReference>
<dbReference type="Proteomes" id="UP001529510">
    <property type="component" value="Unassembled WGS sequence"/>
</dbReference>
<protein>
    <recommendedName>
        <fullName evidence="3">TFG box profile domain-containing protein</fullName>
    </recommendedName>
</protein>